<comment type="subunit">
    <text evidence="16">Homodimer. Can also exist as monomer.</text>
</comment>
<organism evidence="21">
    <name type="scientific">Planktothricoides raciborskii GIHE-MW2</name>
    <dbReference type="NCBI Taxonomy" id="2792601"/>
    <lineage>
        <taxon>Bacteria</taxon>
        <taxon>Bacillati</taxon>
        <taxon>Cyanobacteriota</taxon>
        <taxon>Cyanophyceae</taxon>
        <taxon>Oscillatoriophycideae</taxon>
        <taxon>Oscillatoriales</taxon>
        <taxon>Oscillatoriaceae</taxon>
        <taxon>Planktothricoides</taxon>
    </lineage>
</organism>
<dbReference type="InterPro" id="IPR050401">
    <property type="entry name" value="Cyclic_nucleotide_synthase"/>
</dbReference>
<dbReference type="GO" id="GO:0035556">
    <property type="term" value="P:intracellular signal transduction"/>
    <property type="evidence" value="ECO:0007669"/>
    <property type="project" value="InterPro"/>
</dbReference>
<evidence type="ECO:0000256" key="7">
    <source>
        <dbReference type="ARBA" id="ARBA00022741"/>
    </source>
</evidence>
<dbReference type="FunFam" id="3.30.70.1230:FF:000033">
    <property type="entry name" value="Adenylate cyclase"/>
    <property type="match status" value="1"/>
</dbReference>
<dbReference type="SMART" id="SM00065">
    <property type="entry name" value="GAF"/>
    <property type="match status" value="1"/>
</dbReference>
<dbReference type="NCBIfam" id="TIGR00229">
    <property type="entry name" value="sensory_box"/>
    <property type="match status" value="1"/>
</dbReference>
<dbReference type="GO" id="GO:0046872">
    <property type="term" value="F:metal ion binding"/>
    <property type="evidence" value="ECO:0007669"/>
    <property type="project" value="UniProtKB-KW"/>
</dbReference>
<dbReference type="Gene3D" id="3.30.70.1230">
    <property type="entry name" value="Nucleotide cyclase"/>
    <property type="match status" value="1"/>
</dbReference>
<evidence type="ECO:0000259" key="20">
    <source>
        <dbReference type="PROSITE" id="PS50125"/>
    </source>
</evidence>
<dbReference type="GO" id="GO:0005524">
    <property type="term" value="F:ATP binding"/>
    <property type="evidence" value="ECO:0007669"/>
    <property type="project" value="UniProtKB-KW"/>
</dbReference>
<dbReference type="SMART" id="SM00091">
    <property type="entry name" value="PAS"/>
    <property type="match status" value="1"/>
</dbReference>
<evidence type="ECO:0000256" key="5">
    <source>
        <dbReference type="ARBA" id="ARBA00022692"/>
    </source>
</evidence>
<sequence>MKPAPLPNNETKRLEALNNYNILDTPPEEAFDELTALAAQICGTPIALVSLVDANRQWFKSKVGLEASESPRELAFCAHAILEPQKVMIVPDASEDDRFADNPLVKDNPNIRFYAGTPLVTADGYPIGTLCAIDQTPRQLTPEQLNALRLLGRQVITQMELRINIARLQRQIKQNEQIKAKLRASDRQVVELLEGMKDGFFALDRQWFFTYVNQAAAKIFQKQPEALLSKNISQVFPGLVGSTFERQYQQAVRQQVSVTFEAFDWGVNRWLEVRVFPSYEGLSVFFHDITEHKATEAALEREKEKTDNLLLNILPKPIAEQLKQGAGVIAEGYDSVTILFADLVNFTELANRTHPKGLVLMLNKIFSQFDRLTLAKGLEKIKTIGDAYMVVGGLPEPNPNHAQAIANLALAMQATMTKFNQEHWTELQLRIGINTGSVVAGVIGMNKFIYDLWGDAVNTASRMESHGLPGKIQISASTLALLSEEYLLEERGLIEVKGKGTMRTYWLLGAKHDVSAIEPEKMMPRIDFHI</sequence>
<evidence type="ECO:0000256" key="16">
    <source>
        <dbReference type="ARBA" id="ARBA00064436"/>
    </source>
</evidence>
<comment type="similarity">
    <text evidence="17">Belongs to the adenylyl cyclase class-4/guanylyl cyclase family.</text>
</comment>
<reference evidence="21" key="1">
    <citation type="submission" date="2024-07" db="EMBL/GenBank/DDBJ databases">
        <authorList>
            <person name="Kim Y.J."/>
            <person name="Jeong J.Y."/>
        </authorList>
    </citation>
    <scope>NUCLEOTIDE SEQUENCE</scope>
    <source>
        <strain evidence="21">GIHE-MW2</strain>
    </source>
</reference>
<dbReference type="EMBL" id="CP159837">
    <property type="protein sequence ID" value="XCM40276.1"/>
    <property type="molecule type" value="Genomic_DNA"/>
</dbReference>
<keyword evidence="18" id="KW-0175">Coiled coil</keyword>
<evidence type="ECO:0000256" key="4">
    <source>
        <dbReference type="ARBA" id="ARBA00021420"/>
    </source>
</evidence>
<protein>
    <recommendedName>
        <fullName evidence="4">Adenylate cyclase</fullName>
        <ecNumber evidence="3">4.6.1.1</ecNumber>
    </recommendedName>
    <alternativeName>
        <fullName evidence="14">ATP pyrophosphate-lyase</fullName>
    </alternativeName>
    <alternativeName>
        <fullName evidence="15">Adenylyl cyclase</fullName>
    </alternativeName>
</protein>
<dbReference type="InterPro" id="IPR013656">
    <property type="entry name" value="PAS_4"/>
</dbReference>
<dbReference type="RefSeq" id="WP_354636449.1">
    <property type="nucleotide sequence ID" value="NZ_CP159837.1"/>
</dbReference>
<dbReference type="SUPFAM" id="SSF55785">
    <property type="entry name" value="PYP-like sensor domain (PAS domain)"/>
    <property type="match status" value="1"/>
</dbReference>
<evidence type="ECO:0000256" key="3">
    <source>
        <dbReference type="ARBA" id="ARBA00012201"/>
    </source>
</evidence>
<dbReference type="CDD" id="cd00130">
    <property type="entry name" value="PAS"/>
    <property type="match status" value="1"/>
</dbReference>
<dbReference type="PANTHER" id="PTHR11920:SF335">
    <property type="entry name" value="GUANYLATE CYCLASE"/>
    <property type="match status" value="1"/>
</dbReference>
<evidence type="ECO:0000256" key="9">
    <source>
        <dbReference type="ARBA" id="ARBA00022842"/>
    </source>
</evidence>
<dbReference type="PROSITE" id="PS00452">
    <property type="entry name" value="GUANYLATE_CYCLASE_1"/>
    <property type="match status" value="1"/>
</dbReference>
<keyword evidence="11" id="KW-0115">cAMP biosynthesis</keyword>
<dbReference type="PANTHER" id="PTHR11920">
    <property type="entry name" value="GUANYLYL CYCLASE"/>
    <property type="match status" value="1"/>
</dbReference>
<comment type="subcellular location">
    <subcellularLocation>
        <location evidence="2">Membrane</location>
    </subcellularLocation>
</comment>
<dbReference type="InterPro" id="IPR018297">
    <property type="entry name" value="A/G_cyclase_CS"/>
</dbReference>
<dbReference type="Gene3D" id="3.30.450.40">
    <property type="match status" value="1"/>
</dbReference>
<evidence type="ECO:0000256" key="15">
    <source>
        <dbReference type="ARBA" id="ARBA00032637"/>
    </source>
</evidence>
<evidence type="ECO:0000259" key="19">
    <source>
        <dbReference type="PROSITE" id="PS50112"/>
    </source>
</evidence>
<evidence type="ECO:0000256" key="11">
    <source>
        <dbReference type="ARBA" id="ARBA00022998"/>
    </source>
</evidence>
<comment type="catalytic activity">
    <reaction evidence="1">
        <text>ATP = 3',5'-cyclic AMP + diphosphate</text>
        <dbReference type="Rhea" id="RHEA:15389"/>
        <dbReference type="ChEBI" id="CHEBI:30616"/>
        <dbReference type="ChEBI" id="CHEBI:33019"/>
        <dbReference type="ChEBI" id="CHEBI:58165"/>
        <dbReference type="EC" id="4.6.1.1"/>
    </reaction>
</comment>
<name>A0AAU8JN85_9CYAN</name>
<dbReference type="Pfam" id="PF08448">
    <property type="entry name" value="PAS_4"/>
    <property type="match status" value="1"/>
</dbReference>
<keyword evidence="8" id="KW-0067">ATP-binding</keyword>
<evidence type="ECO:0000256" key="14">
    <source>
        <dbReference type="ARBA" id="ARBA00032597"/>
    </source>
</evidence>
<keyword evidence="6" id="KW-0479">Metal-binding</keyword>
<keyword evidence="10" id="KW-1133">Transmembrane helix</keyword>
<keyword evidence="13 17" id="KW-0456">Lyase</keyword>
<evidence type="ECO:0000313" key="21">
    <source>
        <dbReference type="EMBL" id="XCM40276.1"/>
    </source>
</evidence>
<evidence type="ECO:0000256" key="2">
    <source>
        <dbReference type="ARBA" id="ARBA00004370"/>
    </source>
</evidence>
<evidence type="ECO:0000256" key="1">
    <source>
        <dbReference type="ARBA" id="ARBA00001593"/>
    </source>
</evidence>
<gene>
    <name evidence="21" type="ORF">ABWT76_005889</name>
</gene>
<dbReference type="AlphaFoldDB" id="A0AAU8JN85"/>
<evidence type="ECO:0000256" key="18">
    <source>
        <dbReference type="SAM" id="Coils"/>
    </source>
</evidence>
<keyword evidence="9" id="KW-0460">Magnesium</keyword>
<dbReference type="PROSITE" id="PS50125">
    <property type="entry name" value="GUANYLATE_CYCLASE_2"/>
    <property type="match status" value="1"/>
</dbReference>
<dbReference type="InterPro" id="IPR035965">
    <property type="entry name" value="PAS-like_dom_sf"/>
</dbReference>
<evidence type="ECO:0000256" key="13">
    <source>
        <dbReference type="ARBA" id="ARBA00023239"/>
    </source>
</evidence>
<dbReference type="InterPro" id="IPR001054">
    <property type="entry name" value="A/G_cyclase"/>
</dbReference>
<keyword evidence="5" id="KW-0812">Transmembrane</keyword>
<evidence type="ECO:0000256" key="17">
    <source>
        <dbReference type="RuleBase" id="RU000405"/>
    </source>
</evidence>
<evidence type="ECO:0000256" key="10">
    <source>
        <dbReference type="ARBA" id="ARBA00022989"/>
    </source>
</evidence>
<dbReference type="SUPFAM" id="SSF55781">
    <property type="entry name" value="GAF domain-like"/>
    <property type="match status" value="1"/>
</dbReference>
<dbReference type="InterPro" id="IPR003018">
    <property type="entry name" value="GAF"/>
</dbReference>
<feature type="domain" description="PAS" evidence="19">
    <location>
        <begin position="185"/>
        <end position="255"/>
    </location>
</feature>
<feature type="domain" description="Guanylate cyclase" evidence="20">
    <location>
        <begin position="337"/>
        <end position="464"/>
    </location>
</feature>
<keyword evidence="12" id="KW-0472">Membrane</keyword>
<dbReference type="Pfam" id="PF01590">
    <property type="entry name" value="GAF"/>
    <property type="match status" value="1"/>
</dbReference>
<dbReference type="GO" id="GO:0004016">
    <property type="term" value="F:adenylate cyclase activity"/>
    <property type="evidence" value="ECO:0007669"/>
    <property type="project" value="UniProtKB-EC"/>
</dbReference>
<dbReference type="CDD" id="cd07302">
    <property type="entry name" value="CHD"/>
    <property type="match status" value="1"/>
</dbReference>
<dbReference type="Gene3D" id="3.30.450.20">
    <property type="entry name" value="PAS domain"/>
    <property type="match status" value="1"/>
</dbReference>
<evidence type="ECO:0000256" key="8">
    <source>
        <dbReference type="ARBA" id="ARBA00022840"/>
    </source>
</evidence>
<dbReference type="InterPro" id="IPR029787">
    <property type="entry name" value="Nucleotide_cyclase"/>
</dbReference>
<evidence type="ECO:0000256" key="12">
    <source>
        <dbReference type="ARBA" id="ARBA00023136"/>
    </source>
</evidence>
<dbReference type="InterPro" id="IPR000014">
    <property type="entry name" value="PAS"/>
</dbReference>
<dbReference type="Pfam" id="PF00211">
    <property type="entry name" value="Guanylate_cyc"/>
    <property type="match status" value="1"/>
</dbReference>
<dbReference type="SMART" id="SM00044">
    <property type="entry name" value="CYCc"/>
    <property type="match status" value="1"/>
</dbReference>
<accession>A0AAU8JN85</accession>
<dbReference type="InterPro" id="IPR029016">
    <property type="entry name" value="GAF-like_dom_sf"/>
</dbReference>
<dbReference type="GO" id="GO:0005886">
    <property type="term" value="C:plasma membrane"/>
    <property type="evidence" value="ECO:0007669"/>
    <property type="project" value="UniProtKB-ARBA"/>
</dbReference>
<dbReference type="SUPFAM" id="SSF55073">
    <property type="entry name" value="Nucleotide cyclase"/>
    <property type="match status" value="1"/>
</dbReference>
<keyword evidence="7" id="KW-0547">Nucleotide-binding</keyword>
<feature type="coiled-coil region" evidence="18">
    <location>
        <begin position="158"/>
        <end position="188"/>
    </location>
</feature>
<dbReference type="GO" id="GO:0006171">
    <property type="term" value="P:cAMP biosynthetic process"/>
    <property type="evidence" value="ECO:0007669"/>
    <property type="project" value="UniProtKB-KW"/>
</dbReference>
<dbReference type="PROSITE" id="PS50112">
    <property type="entry name" value="PAS"/>
    <property type="match status" value="1"/>
</dbReference>
<proteinExistence type="inferred from homology"/>
<evidence type="ECO:0000256" key="6">
    <source>
        <dbReference type="ARBA" id="ARBA00022723"/>
    </source>
</evidence>
<dbReference type="EC" id="4.6.1.1" evidence="3"/>